<gene>
    <name evidence="8" type="ORF">DQP57_06395</name>
</gene>
<feature type="domain" description="Acyl-CoA dehydrogenase/oxidase C-terminal" evidence="6">
    <location>
        <begin position="228"/>
        <end position="370"/>
    </location>
</feature>
<evidence type="ECO:0000313" key="8">
    <source>
        <dbReference type="EMBL" id="RAV14326.1"/>
    </source>
</evidence>
<dbReference type="Proteomes" id="UP000250915">
    <property type="component" value="Unassembled WGS sequence"/>
</dbReference>
<dbReference type="GO" id="GO:0050660">
    <property type="term" value="F:flavin adenine dinucleotide binding"/>
    <property type="evidence" value="ECO:0007669"/>
    <property type="project" value="InterPro"/>
</dbReference>
<dbReference type="Gene3D" id="2.40.110.10">
    <property type="entry name" value="Butyryl-CoA Dehydrogenase, subunit A, domain 2"/>
    <property type="match status" value="1"/>
</dbReference>
<dbReference type="Gene3D" id="1.20.140.10">
    <property type="entry name" value="Butyryl-CoA Dehydrogenase, subunit A, domain 3"/>
    <property type="match status" value="1"/>
</dbReference>
<dbReference type="GO" id="GO:0003995">
    <property type="term" value="F:acyl-CoA dehydrogenase activity"/>
    <property type="evidence" value="ECO:0007669"/>
    <property type="project" value="TreeGrafter"/>
</dbReference>
<dbReference type="Pfam" id="PF02771">
    <property type="entry name" value="Acyl-CoA_dh_N"/>
    <property type="match status" value="1"/>
</dbReference>
<dbReference type="InterPro" id="IPR037069">
    <property type="entry name" value="AcylCoA_DH/ox_N_sf"/>
</dbReference>
<sequence>MDFTTTEAANDLGNLVDTIVDSVCTPEHQRELDRRDPGAPPACGGRFDRALWGKLIDAGILSSASATSLGGDGFGALEQIAILVALGHQLAAVPYLESVVLGAGALARFGSEELQQNWGVPAVNGEKTLGVALDGEMGEGPVRAAGAGAGAGYRLTGTRTQVGFGPVADAFLVPAETDSGTAVFLVTAEDPGVTVTALKTTGLGSVGHLALDGTEVDEGRKVGGAEVVTWLGTLGTLGRSAFQLGVLERGLQMTAEYAREREQFDRPIGSFQAVSQRLADGYIDVKGLRLTLTQAAWRVSEDIPAEIDVASAAFWAADAGHRVAHTIVHVHGGVGVDTDHPAHRYFLAAKEIEFALGGATGQLRRIGRELAETSA</sequence>
<evidence type="ECO:0000256" key="4">
    <source>
        <dbReference type="ARBA" id="ARBA00022827"/>
    </source>
</evidence>
<evidence type="ECO:0000256" key="2">
    <source>
        <dbReference type="ARBA" id="ARBA00009347"/>
    </source>
</evidence>
<comment type="similarity">
    <text evidence="2">Belongs to the acyl-CoA dehydrogenase family.</text>
</comment>
<organism evidence="8 9">
    <name type="scientific">Mycobacterium colombiense</name>
    <dbReference type="NCBI Taxonomy" id="339268"/>
    <lineage>
        <taxon>Bacteria</taxon>
        <taxon>Bacillati</taxon>
        <taxon>Actinomycetota</taxon>
        <taxon>Actinomycetes</taxon>
        <taxon>Mycobacteriales</taxon>
        <taxon>Mycobacteriaceae</taxon>
        <taxon>Mycobacterium</taxon>
        <taxon>Mycobacterium avium complex (MAC)</taxon>
    </lineage>
</organism>
<keyword evidence="3" id="KW-0285">Flavoprotein</keyword>
<dbReference type="PANTHER" id="PTHR43884:SF20">
    <property type="entry name" value="ACYL-COA DEHYDROGENASE FADE28"/>
    <property type="match status" value="1"/>
</dbReference>
<dbReference type="InterPro" id="IPR009075">
    <property type="entry name" value="AcylCo_DH/oxidase_C"/>
</dbReference>
<dbReference type="PANTHER" id="PTHR43884">
    <property type="entry name" value="ACYL-COA DEHYDROGENASE"/>
    <property type="match status" value="1"/>
</dbReference>
<reference evidence="8 9" key="1">
    <citation type="submission" date="2018-06" db="EMBL/GenBank/DDBJ databases">
        <title>NTM in soil in Japan.</title>
        <authorList>
            <person name="Ohya K."/>
        </authorList>
    </citation>
    <scope>NUCLEOTIDE SEQUENCE [LARGE SCALE GENOMIC DNA]</scope>
    <source>
        <strain evidence="8 9">GF28</strain>
    </source>
</reference>
<dbReference type="Gene3D" id="1.10.540.10">
    <property type="entry name" value="Acyl-CoA dehydrogenase/oxidase, N-terminal domain"/>
    <property type="match status" value="1"/>
</dbReference>
<evidence type="ECO:0000313" key="9">
    <source>
        <dbReference type="Proteomes" id="UP000250915"/>
    </source>
</evidence>
<proteinExistence type="inferred from homology"/>
<accession>A0A329M576</accession>
<dbReference type="Pfam" id="PF00441">
    <property type="entry name" value="Acyl-CoA_dh_1"/>
    <property type="match status" value="1"/>
</dbReference>
<dbReference type="EMBL" id="QMEV01000008">
    <property type="protein sequence ID" value="RAV14326.1"/>
    <property type="molecule type" value="Genomic_DNA"/>
</dbReference>
<evidence type="ECO:0000259" key="7">
    <source>
        <dbReference type="Pfam" id="PF02771"/>
    </source>
</evidence>
<comment type="caution">
    <text evidence="8">The sequence shown here is derived from an EMBL/GenBank/DDBJ whole genome shotgun (WGS) entry which is preliminary data.</text>
</comment>
<dbReference type="RefSeq" id="WP_112632204.1">
    <property type="nucleotide sequence ID" value="NZ_QMEV01000008.1"/>
</dbReference>
<comment type="cofactor">
    <cofactor evidence="1">
        <name>FAD</name>
        <dbReference type="ChEBI" id="CHEBI:57692"/>
    </cofactor>
</comment>
<dbReference type="InterPro" id="IPR009100">
    <property type="entry name" value="AcylCoA_DH/oxidase_NM_dom_sf"/>
</dbReference>
<dbReference type="AlphaFoldDB" id="A0A329M576"/>
<evidence type="ECO:0000256" key="1">
    <source>
        <dbReference type="ARBA" id="ARBA00001974"/>
    </source>
</evidence>
<dbReference type="InterPro" id="IPR013786">
    <property type="entry name" value="AcylCoA_DH/ox_N"/>
</dbReference>
<protein>
    <submittedName>
        <fullName evidence="8">Acyl-CoA dehydrogenase</fullName>
    </submittedName>
</protein>
<dbReference type="FunFam" id="1.10.540.10:FF:000054">
    <property type="entry name" value="Acyl-CoA dehydrogenase FadE27"/>
    <property type="match status" value="1"/>
</dbReference>
<dbReference type="CDD" id="cd00567">
    <property type="entry name" value="ACAD"/>
    <property type="match status" value="1"/>
</dbReference>
<feature type="domain" description="Acyl-CoA dehydrogenase/oxidase N-terminal" evidence="7">
    <location>
        <begin position="45"/>
        <end position="126"/>
    </location>
</feature>
<keyword evidence="5" id="KW-0560">Oxidoreductase</keyword>
<keyword evidence="4" id="KW-0274">FAD</keyword>
<dbReference type="SUPFAM" id="SSF47203">
    <property type="entry name" value="Acyl-CoA dehydrogenase C-terminal domain-like"/>
    <property type="match status" value="1"/>
</dbReference>
<name>A0A329M576_9MYCO</name>
<evidence type="ECO:0000259" key="6">
    <source>
        <dbReference type="Pfam" id="PF00441"/>
    </source>
</evidence>
<dbReference type="InterPro" id="IPR036250">
    <property type="entry name" value="AcylCo_DH-like_C"/>
</dbReference>
<evidence type="ECO:0000256" key="5">
    <source>
        <dbReference type="ARBA" id="ARBA00023002"/>
    </source>
</evidence>
<dbReference type="SUPFAM" id="SSF56645">
    <property type="entry name" value="Acyl-CoA dehydrogenase NM domain-like"/>
    <property type="match status" value="1"/>
</dbReference>
<dbReference type="OrthoDB" id="4319499at2"/>
<evidence type="ECO:0000256" key="3">
    <source>
        <dbReference type="ARBA" id="ARBA00022630"/>
    </source>
</evidence>
<dbReference type="InterPro" id="IPR046373">
    <property type="entry name" value="Acyl-CoA_Oxase/DH_mid-dom_sf"/>
</dbReference>